<dbReference type="Proteomes" id="UP000299102">
    <property type="component" value="Unassembled WGS sequence"/>
</dbReference>
<keyword evidence="2" id="KW-1185">Reference proteome</keyword>
<name>A0A4C1Z4M5_EUMVA</name>
<sequence length="102" mass="11261">MALHDPDYINKMQSTLGSAGQRSVLDVRGKGLSGNLVDQNVRSGPTAPDYLKPITEYRLISSPRIFPQWTAYATCNPPLWPSVVNPIGRRPPLSQCPHFTSI</sequence>
<reference evidence="1 2" key="1">
    <citation type="journal article" date="2019" name="Commun. Biol.">
        <title>The bagworm genome reveals a unique fibroin gene that provides high tensile strength.</title>
        <authorList>
            <person name="Kono N."/>
            <person name="Nakamura H."/>
            <person name="Ohtoshi R."/>
            <person name="Tomita M."/>
            <person name="Numata K."/>
            <person name="Arakawa K."/>
        </authorList>
    </citation>
    <scope>NUCLEOTIDE SEQUENCE [LARGE SCALE GENOMIC DNA]</scope>
</reference>
<dbReference type="AlphaFoldDB" id="A0A4C1Z4M5"/>
<protein>
    <submittedName>
        <fullName evidence="1">Uncharacterized protein</fullName>
    </submittedName>
</protein>
<comment type="caution">
    <text evidence="1">The sequence shown here is derived from an EMBL/GenBank/DDBJ whole genome shotgun (WGS) entry which is preliminary data.</text>
</comment>
<gene>
    <name evidence="1" type="ORF">EVAR_4255_1</name>
</gene>
<accession>A0A4C1Z4M5</accession>
<proteinExistence type="predicted"/>
<organism evidence="1 2">
    <name type="scientific">Eumeta variegata</name>
    <name type="common">Bagworm moth</name>
    <name type="synonym">Eumeta japonica</name>
    <dbReference type="NCBI Taxonomy" id="151549"/>
    <lineage>
        <taxon>Eukaryota</taxon>
        <taxon>Metazoa</taxon>
        <taxon>Ecdysozoa</taxon>
        <taxon>Arthropoda</taxon>
        <taxon>Hexapoda</taxon>
        <taxon>Insecta</taxon>
        <taxon>Pterygota</taxon>
        <taxon>Neoptera</taxon>
        <taxon>Endopterygota</taxon>
        <taxon>Lepidoptera</taxon>
        <taxon>Glossata</taxon>
        <taxon>Ditrysia</taxon>
        <taxon>Tineoidea</taxon>
        <taxon>Psychidae</taxon>
        <taxon>Oiketicinae</taxon>
        <taxon>Eumeta</taxon>
    </lineage>
</organism>
<evidence type="ECO:0000313" key="2">
    <source>
        <dbReference type="Proteomes" id="UP000299102"/>
    </source>
</evidence>
<dbReference type="EMBL" id="BGZK01001638">
    <property type="protein sequence ID" value="GBP83761.1"/>
    <property type="molecule type" value="Genomic_DNA"/>
</dbReference>
<evidence type="ECO:0000313" key="1">
    <source>
        <dbReference type="EMBL" id="GBP83761.1"/>
    </source>
</evidence>